<sequence length="49" mass="5503">MSSPSLSDSPGTFKVDSNVAGAFLENRPKFKFLQNSSDFFFFQLLLSPR</sequence>
<dbReference type="InParanoid" id="A0A1X7TL40"/>
<dbReference type="EnsemblMetazoa" id="Aqu2.1.15533_001">
    <property type="protein sequence ID" value="Aqu2.1.15533_001"/>
    <property type="gene ID" value="Aqu2.1.15533"/>
</dbReference>
<proteinExistence type="predicted"/>
<protein>
    <submittedName>
        <fullName evidence="1">Uncharacterized protein</fullName>
    </submittedName>
</protein>
<name>A0A1X7TL40_AMPQE</name>
<organism evidence="1">
    <name type="scientific">Amphimedon queenslandica</name>
    <name type="common">Sponge</name>
    <dbReference type="NCBI Taxonomy" id="400682"/>
    <lineage>
        <taxon>Eukaryota</taxon>
        <taxon>Metazoa</taxon>
        <taxon>Porifera</taxon>
        <taxon>Demospongiae</taxon>
        <taxon>Heteroscleromorpha</taxon>
        <taxon>Haplosclerida</taxon>
        <taxon>Niphatidae</taxon>
        <taxon>Amphimedon</taxon>
    </lineage>
</organism>
<dbReference type="AlphaFoldDB" id="A0A1X7TL40"/>
<evidence type="ECO:0000313" key="1">
    <source>
        <dbReference type="EnsemblMetazoa" id="Aqu2.1.15533_001"/>
    </source>
</evidence>
<reference evidence="1" key="1">
    <citation type="submission" date="2017-05" db="UniProtKB">
        <authorList>
            <consortium name="EnsemblMetazoa"/>
        </authorList>
    </citation>
    <scope>IDENTIFICATION</scope>
</reference>
<accession>A0A1X7TL40</accession>